<evidence type="ECO:0000313" key="3">
    <source>
        <dbReference type="Proteomes" id="UP001059934"/>
    </source>
</evidence>
<feature type="transmembrane region" description="Helical" evidence="1">
    <location>
        <begin position="6"/>
        <end position="26"/>
    </location>
</feature>
<keyword evidence="3" id="KW-1185">Reference proteome</keyword>
<evidence type="ECO:0000313" key="2">
    <source>
        <dbReference type="EMBL" id="UVW34767.1"/>
    </source>
</evidence>
<dbReference type="PANTHER" id="PTHR41532:SF1">
    <property type="entry name" value="FIXS PROTEIN"/>
    <property type="match status" value="1"/>
</dbReference>
<proteinExistence type="predicted"/>
<dbReference type="InterPro" id="IPR004714">
    <property type="entry name" value="Cyt_oxidase_maturation_cbb3"/>
</dbReference>
<accession>A0ABY5TLN5</accession>
<keyword evidence="1" id="KW-0472">Membrane</keyword>
<dbReference type="PANTHER" id="PTHR41532">
    <property type="entry name" value="FIXS PROTEIN"/>
    <property type="match status" value="1"/>
</dbReference>
<dbReference type="NCBIfam" id="TIGR00847">
    <property type="entry name" value="ccoS"/>
    <property type="match status" value="1"/>
</dbReference>
<reference evidence="2" key="1">
    <citation type="submission" date="2022-08" db="EMBL/GenBank/DDBJ databases">
        <title>Catabolic pathway analysis in culturable SAR92 clade bacteria reveals their overlooked roles in DMSP degradation in coastal seas.</title>
        <authorList>
            <person name="He X."/>
            <person name="Zhang X."/>
            <person name="Zhang Y."/>
        </authorList>
    </citation>
    <scope>NUCLEOTIDE SEQUENCE</scope>
    <source>
        <strain evidence="2">H455</strain>
    </source>
</reference>
<sequence>MESLYLLIPISLVFIAIAIKLFFWAVKSGQYDDLDSEGERILFDREGLSFKDSVKDSDEQILPLKNKRDKPL</sequence>
<keyword evidence="1" id="KW-0812">Transmembrane</keyword>
<dbReference type="EMBL" id="CP103416">
    <property type="protein sequence ID" value="UVW34767.1"/>
    <property type="molecule type" value="Genomic_DNA"/>
</dbReference>
<organism evidence="2 3">
    <name type="scientific">SAR92 clade bacterium H455</name>
    <dbReference type="NCBI Taxonomy" id="2974818"/>
    <lineage>
        <taxon>Bacteria</taxon>
        <taxon>Pseudomonadati</taxon>
        <taxon>Pseudomonadota</taxon>
        <taxon>Gammaproteobacteria</taxon>
        <taxon>Cellvibrionales</taxon>
        <taxon>Porticoccaceae</taxon>
        <taxon>SAR92 clade</taxon>
    </lineage>
</organism>
<keyword evidence="1" id="KW-1133">Transmembrane helix</keyword>
<gene>
    <name evidence="2" type="primary">ccoS</name>
    <name evidence="2" type="ORF">NYF23_12230</name>
</gene>
<dbReference type="Pfam" id="PF03597">
    <property type="entry name" value="FixS"/>
    <property type="match status" value="1"/>
</dbReference>
<protein>
    <submittedName>
        <fullName evidence="2">Cbb3-type cytochrome oxidase assembly protein CcoS</fullName>
    </submittedName>
</protein>
<dbReference type="Proteomes" id="UP001059934">
    <property type="component" value="Chromosome"/>
</dbReference>
<evidence type="ECO:0000256" key="1">
    <source>
        <dbReference type="SAM" id="Phobius"/>
    </source>
</evidence>
<name>A0ABY5TLN5_9GAMM</name>